<keyword evidence="4 8" id="KW-0479">Metal-binding</keyword>
<dbReference type="PROSITE" id="PS00903">
    <property type="entry name" value="CYT_DCMP_DEAMINASES_1"/>
    <property type="match status" value="1"/>
</dbReference>
<dbReference type="PANTHER" id="PTHR11079:SF202">
    <property type="entry name" value="TRNA-SPECIFIC ADENOSINE DEAMINASE"/>
    <property type="match status" value="1"/>
</dbReference>
<evidence type="ECO:0000256" key="6">
    <source>
        <dbReference type="ARBA" id="ARBA00022833"/>
    </source>
</evidence>
<name>A0A1T0CWY1_9GAMM</name>
<feature type="domain" description="CMP/dCMP-type deaminase" evidence="9">
    <location>
        <begin position="1"/>
        <end position="105"/>
    </location>
</feature>
<evidence type="ECO:0000256" key="8">
    <source>
        <dbReference type="HAMAP-Rule" id="MF_00972"/>
    </source>
</evidence>
<dbReference type="STRING" id="573983.B0681_01195"/>
<reference evidence="10 11" key="1">
    <citation type="submission" date="2017-02" db="EMBL/GenBank/DDBJ databases">
        <title>Draft genome sequence of Moraxella porci CCUG 54912T type strain.</title>
        <authorList>
            <person name="Salva-Serra F."/>
            <person name="Engstrom-Jakobsson H."/>
            <person name="Thorell K."/>
            <person name="Jaen-Luchoro D."/>
            <person name="Gonzales-Siles L."/>
            <person name="Karlsson R."/>
            <person name="Yazdan S."/>
            <person name="Boulund F."/>
            <person name="Johnning A."/>
            <person name="Engstrand L."/>
            <person name="Kristiansson E."/>
            <person name="Moore E."/>
        </authorList>
    </citation>
    <scope>NUCLEOTIDE SEQUENCE [LARGE SCALE GENOMIC DNA]</scope>
    <source>
        <strain evidence="10 11">CCUG 54912</strain>
    </source>
</reference>
<comment type="similarity">
    <text evidence="1">Belongs to the cytidine and deoxycytidylate deaminase family. ADAT2 subfamily.</text>
</comment>
<dbReference type="HAMAP" id="MF_00972">
    <property type="entry name" value="tRNA_aden_deaminase"/>
    <property type="match status" value="1"/>
</dbReference>
<dbReference type="EMBL" id="MUYV01000001">
    <property type="protein sequence ID" value="OOS26825.1"/>
    <property type="molecule type" value="Genomic_DNA"/>
</dbReference>
<keyword evidence="6 8" id="KW-0862">Zinc</keyword>
<comment type="catalytic activity">
    <reaction evidence="7 8">
        <text>adenosine(34) in tRNA + H2O + H(+) = inosine(34) in tRNA + NH4(+)</text>
        <dbReference type="Rhea" id="RHEA:43168"/>
        <dbReference type="Rhea" id="RHEA-COMP:10373"/>
        <dbReference type="Rhea" id="RHEA-COMP:10374"/>
        <dbReference type="ChEBI" id="CHEBI:15377"/>
        <dbReference type="ChEBI" id="CHEBI:15378"/>
        <dbReference type="ChEBI" id="CHEBI:28938"/>
        <dbReference type="ChEBI" id="CHEBI:74411"/>
        <dbReference type="ChEBI" id="CHEBI:82852"/>
        <dbReference type="EC" id="3.5.4.33"/>
    </reaction>
</comment>
<feature type="active site" description="Proton donor" evidence="8">
    <location>
        <position position="48"/>
    </location>
</feature>
<dbReference type="GO" id="GO:0008270">
    <property type="term" value="F:zinc ion binding"/>
    <property type="evidence" value="ECO:0007669"/>
    <property type="project" value="UniProtKB-UniRule"/>
</dbReference>
<proteinExistence type="inferred from homology"/>
<dbReference type="CDD" id="cd01285">
    <property type="entry name" value="nucleoside_deaminase"/>
    <property type="match status" value="1"/>
</dbReference>
<evidence type="ECO:0000256" key="3">
    <source>
        <dbReference type="ARBA" id="ARBA00022694"/>
    </source>
</evidence>
<evidence type="ECO:0000256" key="1">
    <source>
        <dbReference type="ARBA" id="ARBA00010669"/>
    </source>
</evidence>
<organism evidence="10 11">
    <name type="scientific">Moraxella porci DSM 25326</name>
    <dbReference type="NCBI Taxonomy" id="573983"/>
    <lineage>
        <taxon>Bacteria</taxon>
        <taxon>Pseudomonadati</taxon>
        <taxon>Pseudomonadota</taxon>
        <taxon>Gammaproteobacteria</taxon>
        <taxon>Moraxellales</taxon>
        <taxon>Moraxellaceae</taxon>
        <taxon>Moraxella</taxon>
    </lineage>
</organism>
<comment type="subunit">
    <text evidence="2 8">Homodimer.</text>
</comment>
<keyword evidence="5 8" id="KW-0378">Hydrolase</keyword>
<sequence>MHLAIAEAKKGAMAGEIPVGAILVHDGQVIGKGFNQPILSHDPTAHAEIVALRDACTRLGNYRLPPQTTLYVTLEPCTMCFGALIHARVGRIVFATFEPKSGVVGSQMNLSQMGFYNHQAMVSQGLLSCECSQMLSQFFAKRRADKRLAKQMANSTV</sequence>
<keyword evidence="11" id="KW-1185">Reference proteome</keyword>
<dbReference type="InterPro" id="IPR016192">
    <property type="entry name" value="APOBEC/CMP_deaminase_Zn-bd"/>
</dbReference>
<dbReference type="Pfam" id="PF00383">
    <property type="entry name" value="dCMP_cyt_deam_1"/>
    <property type="match status" value="1"/>
</dbReference>
<dbReference type="EC" id="3.5.4.33" evidence="8"/>
<dbReference type="SUPFAM" id="SSF53927">
    <property type="entry name" value="Cytidine deaminase-like"/>
    <property type="match status" value="1"/>
</dbReference>
<dbReference type="AlphaFoldDB" id="A0A1T0CWY1"/>
<gene>
    <name evidence="8" type="primary">tadA</name>
    <name evidence="10" type="ORF">B0681_01195</name>
</gene>
<evidence type="ECO:0000256" key="4">
    <source>
        <dbReference type="ARBA" id="ARBA00022723"/>
    </source>
</evidence>
<dbReference type="GO" id="GO:0052717">
    <property type="term" value="F:tRNA-specific adenosine-34 deaminase activity"/>
    <property type="evidence" value="ECO:0007669"/>
    <property type="project" value="UniProtKB-UniRule"/>
</dbReference>
<comment type="caution">
    <text evidence="10">The sequence shown here is derived from an EMBL/GenBank/DDBJ whole genome shotgun (WGS) entry which is preliminary data.</text>
</comment>
<accession>A0A1T0CWY1</accession>
<dbReference type="InterPro" id="IPR016193">
    <property type="entry name" value="Cytidine_deaminase-like"/>
</dbReference>
<dbReference type="Proteomes" id="UP000190683">
    <property type="component" value="Unassembled WGS sequence"/>
</dbReference>
<feature type="binding site" evidence="8">
    <location>
        <position position="77"/>
    </location>
    <ligand>
        <name>Zn(2+)</name>
        <dbReference type="ChEBI" id="CHEBI:29105"/>
        <note>catalytic</note>
    </ligand>
</feature>
<dbReference type="GO" id="GO:0002100">
    <property type="term" value="P:tRNA wobble adenosine to inosine editing"/>
    <property type="evidence" value="ECO:0007669"/>
    <property type="project" value="UniProtKB-UniRule"/>
</dbReference>
<evidence type="ECO:0000259" key="9">
    <source>
        <dbReference type="PROSITE" id="PS51747"/>
    </source>
</evidence>
<evidence type="ECO:0000313" key="10">
    <source>
        <dbReference type="EMBL" id="OOS26825.1"/>
    </source>
</evidence>
<evidence type="ECO:0000313" key="11">
    <source>
        <dbReference type="Proteomes" id="UP000190683"/>
    </source>
</evidence>
<protein>
    <recommendedName>
        <fullName evidence="8">tRNA-specific adenosine deaminase</fullName>
        <ecNumber evidence="8">3.5.4.33</ecNumber>
    </recommendedName>
</protein>
<comment type="cofactor">
    <cofactor evidence="8">
        <name>Zn(2+)</name>
        <dbReference type="ChEBI" id="CHEBI:29105"/>
    </cofactor>
    <text evidence="8">Binds 1 zinc ion per subunit.</text>
</comment>
<comment type="function">
    <text evidence="8">Catalyzes the deamination of adenosine to inosine at the wobble position 34 of tRNA(Arg2).</text>
</comment>
<dbReference type="InterPro" id="IPR028883">
    <property type="entry name" value="tRNA_aden_deaminase"/>
</dbReference>
<dbReference type="PROSITE" id="PS51747">
    <property type="entry name" value="CYT_DCMP_DEAMINASES_2"/>
    <property type="match status" value="1"/>
</dbReference>
<keyword evidence="3 8" id="KW-0819">tRNA processing</keyword>
<evidence type="ECO:0000256" key="7">
    <source>
        <dbReference type="ARBA" id="ARBA00048045"/>
    </source>
</evidence>
<evidence type="ECO:0000256" key="2">
    <source>
        <dbReference type="ARBA" id="ARBA00011738"/>
    </source>
</evidence>
<dbReference type="InterPro" id="IPR002125">
    <property type="entry name" value="CMP_dCMP_dom"/>
</dbReference>
<dbReference type="FunFam" id="3.40.140.10:FF:000005">
    <property type="entry name" value="tRNA-specific adenosine deaminase"/>
    <property type="match status" value="1"/>
</dbReference>
<feature type="binding site" evidence="8">
    <location>
        <position position="80"/>
    </location>
    <ligand>
        <name>Zn(2+)</name>
        <dbReference type="ChEBI" id="CHEBI:29105"/>
        <note>catalytic</note>
    </ligand>
</feature>
<feature type="binding site" evidence="8">
    <location>
        <position position="46"/>
    </location>
    <ligand>
        <name>Zn(2+)</name>
        <dbReference type="ChEBI" id="CHEBI:29105"/>
        <note>catalytic</note>
    </ligand>
</feature>
<dbReference type="PANTHER" id="PTHR11079">
    <property type="entry name" value="CYTOSINE DEAMINASE FAMILY MEMBER"/>
    <property type="match status" value="1"/>
</dbReference>
<dbReference type="Gene3D" id="3.40.140.10">
    <property type="entry name" value="Cytidine Deaminase, domain 2"/>
    <property type="match status" value="1"/>
</dbReference>
<evidence type="ECO:0000256" key="5">
    <source>
        <dbReference type="ARBA" id="ARBA00022801"/>
    </source>
</evidence>
<dbReference type="NCBIfam" id="NF008113">
    <property type="entry name" value="PRK10860.1"/>
    <property type="match status" value="1"/>
</dbReference>